<gene>
    <name evidence="4" type="ORF">SMCB_2160</name>
</gene>
<protein>
    <recommendedName>
        <fullName evidence="1">diguanylate cyclase</fullName>
        <ecNumber evidence="1">2.7.7.65</ecNumber>
    </recommendedName>
</protein>
<dbReference type="InterPro" id="IPR050469">
    <property type="entry name" value="Diguanylate_Cyclase"/>
</dbReference>
<dbReference type="PANTHER" id="PTHR45138:SF9">
    <property type="entry name" value="DIGUANYLATE CYCLASE DGCM-RELATED"/>
    <property type="match status" value="1"/>
</dbReference>
<dbReference type="HOGENOM" id="CLU_000445_11_4_4"/>
<dbReference type="Pfam" id="PF00990">
    <property type="entry name" value="GGDEF"/>
    <property type="match status" value="1"/>
</dbReference>
<dbReference type="AlphaFoldDB" id="A0A060NY01"/>
<dbReference type="Gene3D" id="3.30.70.270">
    <property type="match status" value="1"/>
</dbReference>
<proteinExistence type="predicted"/>
<sequence length="329" mass="36421">MSKIAAPSTLGFEWVLGNVQLGVLVLDTALQVRFANPWLLRRARLPANQVVGRELYEVFPGLRGSHFASRLQHCLNTGFPVLLSESLNPAELPLYATTGPATPEKRLKQSIQIMPMPAEVAQAAGERLVLIQVSDVTPAVARERLLKQQAERMHAMAHLDALTDIGNRRHFDLMYAREWRQALRARRPLSLVLFDVDHFKSYNDHYGHVQGDACLKAVAGVIESLAIRPLDVVCRYGGEEIAMLLPETDLYGALQQAQLALDRVRERALEHAGCERGVLTLSAGVACELPEPGQAADTLLLMADRALYQAKRQGRDRVCTLQLADILQA</sequence>
<evidence type="ECO:0000256" key="2">
    <source>
        <dbReference type="ARBA" id="ARBA00034247"/>
    </source>
</evidence>
<dbReference type="KEGG" id="cbab:SMCB_2160"/>
<dbReference type="Proteomes" id="UP000066014">
    <property type="component" value="Chromosome"/>
</dbReference>
<dbReference type="Pfam" id="PF08448">
    <property type="entry name" value="PAS_4"/>
    <property type="match status" value="1"/>
</dbReference>
<dbReference type="PANTHER" id="PTHR45138">
    <property type="entry name" value="REGULATORY COMPONENTS OF SENSORY TRANSDUCTION SYSTEM"/>
    <property type="match status" value="1"/>
</dbReference>
<reference evidence="4 5" key="1">
    <citation type="journal article" date="2014" name="Nat. Commun.">
        <title>Physiological and genomic features of highly alkaliphilic hydrogen-utilizing Betaproteobacteria from a continental serpentinizing site.</title>
        <authorList>
            <person name="Suzuki S."/>
            <person name="Kuenen J.G."/>
            <person name="Schipper K."/>
            <person name="van der Velde S."/>
            <person name="Ishii S."/>
            <person name="Wu A."/>
            <person name="Sorokin D.Y."/>
            <person name="Tenney A."/>
            <person name="Meng X.Y."/>
            <person name="Morrill P.L."/>
            <person name="Kamagata Y."/>
            <person name="Muyzer G."/>
            <person name="Nealson K.H."/>
        </authorList>
    </citation>
    <scope>NUCLEOTIDE SEQUENCE [LARGE SCALE GENOMIC DNA]</scope>
    <source>
        <strain evidence="4 5">B1</strain>
    </source>
</reference>
<evidence type="ECO:0000313" key="4">
    <source>
        <dbReference type="EMBL" id="BAO84388.1"/>
    </source>
</evidence>
<dbReference type="GO" id="GO:0043709">
    <property type="term" value="P:cell adhesion involved in single-species biofilm formation"/>
    <property type="evidence" value="ECO:0007669"/>
    <property type="project" value="TreeGrafter"/>
</dbReference>
<dbReference type="SUPFAM" id="SSF55073">
    <property type="entry name" value="Nucleotide cyclase"/>
    <property type="match status" value="1"/>
</dbReference>
<dbReference type="STRING" id="1458426.SMCB_2160"/>
<dbReference type="GO" id="GO:0052621">
    <property type="term" value="F:diguanylate cyclase activity"/>
    <property type="evidence" value="ECO:0007669"/>
    <property type="project" value="UniProtKB-EC"/>
</dbReference>
<dbReference type="FunFam" id="3.30.70.270:FF:000001">
    <property type="entry name" value="Diguanylate cyclase domain protein"/>
    <property type="match status" value="1"/>
</dbReference>
<evidence type="ECO:0000313" key="5">
    <source>
        <dbReference type="Proteomes" id="UP000066014"/>
    </source>
</evidence>
<evidence type="ECO:0000256" key="1">
    <source>
        <dbReference type="ARBA" id="ARBA00012528"/>
    </source>
</evidence>
<dbReference type="InterPro" id="IPR035965">
    <property type="entry name" value="PAS-like_dom_sf"/>
</dbReference>
<dbReference type="NCBIfam" id="TIGR00254">
    <property type="entry name" value="GGDEF"/>
    <property type="match status" value="1"/>
</dbReference>
<dbReference type="PROSITE" id="PS50887">
    <property type="entry name" value="GGDEF"/>
    <property type="match status" value="1"/>
</dbReference>
<dbReference type="SUPFAM" id="SSF55785">
    <property type="entry name" value="PYP-like sensor domain (PAS domain)"/>
    <property type="match status" value="1"/>
</dbReference>
<dbReference type="InterPro" id="IPR029787">
    <property type="entry name" value="Nucleotide_cyclase"/>
</dbReference>
<dbReference type="InterPro" id="IPR043128">
    <property type="entry name" value="Rev_trsase/Diguanyl_cyclase"/>
</dbReference>
<dbReference type="EMBL" id="AP014569">
    <property type="protein sequence ID" value="BAO84388.1"/>
    <property type="molecule type" value="Genomic_DNA"/>
</dbReference>
<feature type="domain" description="GGDEF" evidence="3">
    <location>
        <begin position="187"/>
        <end position="323"/>
    </location>
</feature>
<comment type="catalytic activity">
    <reaction evidence="2">
        <text>2 GTP = 3',3'-c-di-GMP + 2 diphosphate</text>
        <dbReference type="Rhea" id="RHEA:24898"/>
        <dbReference type="ChEBI" id="CHEBI:33019"/>
        <dbReference type="ChEBI" id="CHEBI:37565"/>
        <dbReference type="ChEBI" id="CHEBI:58805"/>
        <dbReference type="EC" id="2.7.7.65"/>
    </reaction>
</comment>
<evidence type="ECO:0000259" key="3">
    <source>
        <dbReference type="PROSITE" id="PS50887"/>
    </source>
</evidence>
<dbReference type="GO" id="GO:1902201">
    <property type="term" value="P:negative regulation of bacterial-type flagellum-dependent cell motility"/>
    <property type="evidence" value="ECO:0007669"/>
    <property type="project" value="TreeGrafter"/>
</dbReference>
<dbReference type="SMART" id="SM00267">
    <property type="entry name" value="GGDEF"/>
    <property type="match status" value="1"/>
</dbReference>
<dbReference type="InterPro" id="IPR000160">
    <property type="entry name" value="GGDEF_dom"/>
</dbReference>
<dbReference type="GO" id="GO:0005886">
    <property type="term" value="C:plasma membrane"/>
    <property type="evidence" value="ECO:0007669"/>
    <property type="project" value="TreeGrafter"/>
</dbReference>
<keyword evidence="5" id="KW-1185">Reference proteome</keyword>
<accession>A0A060NY01</accession>
<dbReference type="InterPro" id="IPR013656">
    <property type="entry name" value="PAS_4"/>
</dbReference>
<dbReference type="EC" id="2.7.7.65" evidence="1"/>
<organism evidence="4 5">
    <name type="scientific">Serpentinimonas maccroryi</name>
    <dbReference type="NCBI Taxonomy" id="1458426"/>
    <lineage>
        <taxon>Bacteria</taxon>
        <taxon>Pseudomonadati</taxon>
        <taxon>Pseudomonadota</taxon>
        <taxon>Betaproteobacteria</taxon>
        <taxon>Burkholderiales</taxon>
        <taxon>Comamonadaceae</taxon>
        <taxon>Serpentinimonas</taxon>
    </lineage>
</organism>
<dbReference type="InterPro" id="IPR000014">
    <property type="entry name" value="PAS"/>
</dbReference>
<name>A0A060NY01_9BURK</name>
<dbReference type="Gene3D" id="3.30.450.20">
    <property type="entry name" value="PAS domain"/>
    <property type="match status" value="1"/>
</dbReference>
<dbReference type="CDD" id="cd00130">
    <property type="entry name" value="PAS"/>
    <property type="match status" value="1"/>
</dbReference>
<dbReference type="CDD" id="cd01949">
    <property type="entry name" value="GGDEF"/>
    <property type="match status" value="1"/>
</dbReference>